<evidence type="ECO:0000313" key="7">
    <source>
        <dbReference type="EMBL" id="TDT33339.1"/>
    </source>
</evidence>
<organism evidence="7 8">
    <name type="scientific">Naumannella halotolerans</name>
    <dbReference type="NCBI Taxonomy" id="993414"/>
    <lineage>
        <taxon>Bacteria</taxon>
        <taxon>Bacillati</taxon>
        <taxon>Actinomycetota</taxon>
        <taxon>Actinomycetes</taxon>
        <taxon>Propionibacteriales</taxon>
        <taxon>Propionibacteriaceae</taxon>
        <taxon>Naumannella</taxon>
    </lineage>
</organism>
<name>A0A4R7JAC4_9ACTN</name>
<dbReference type="InterPro" id="IPR023981">
    <property type="entry name" value="MftF"/>
</dbReference>
<feature type="region of interest" description="Disordered" evidence="5">
    <location>
        <begin position="1"/>
        <end position="38"/>
    </location>
</feature>
<dbReference type="EMBL" id="SOAW01000001">
    <property type="protein sequence ID" value="TDT33339.1"/>
    <property type="molecule type" value="Genomic_DNA"/>
</dbReference>
<evidence type="ECO:0000256" key="1">
    <source>
        <dbReference type="ARBA" id="ARBA00004776"/>
    </source>
</evidence>
<dbReference type="AlphaFoldDB" id="A0A4R7JAC4"/>
<comment type="caution">
    <text evidence="7">The sequence shown here is derived from an EMBL/GenBank/DDBJ whole genome shotgun (WGS) entry which is preliminary data.</text>
</comment>
<keyword evidence="3" id="KW-0328">Glycosyltransferase</keyword>
<dbReference type="Pfam" id="PF00535">
    <property type="entry name" value="Glycos_transf_2"/>
    <property type="match status" value="1"/>
</dbReference>
<keyword evidence="8" id="KW-1185">Reference proteome</keyword>
<dbReference type="OrthoDB" id="153025at2"/>
<dbReference type="SUPFAM" id="SSF53448">
    <property type="entry name" value="Nucleotide-diphospho-sugar transferases"/>
    <property type="match status" value="1"/>
</dbReference>
<comment type="similarity">
    <text evidence="2">Belongs to the glycosyltransferase 2 family.</text>
</comment>
<dbReference type="InterPro" id="IPR001173">
    <property type="entry name" value="Glyco_trans_2-like"/>
</dbReference>
<evidence type="ECO:0000313" key="8">
    <source>
        <dbReference type="Proteomes" id="UP000295371"/>
    </source>
</evidence>
<reference evidence="7 8" key="1">
    <citation type="submission" date="2019-03" db="EMBL/GenBank/DDBJ databases">
        <title>Genomic Encyclopedia of Archaeal and Bacterial Type Strains, Phase II (KMG-II): from individual species to whole genera.</title>
        <authorList>
            <person name="Goeker M."/>
        </authorList>
    </citation>
    <scope>NUCLEOTIDE SEQUENCE [LARGE SCALE GENOMIC DNA]</scope>
    <source>
        <strain evidence="7 8">DSM 24323</strain>
    </source>
</reference>
<evidence type="ECO:0000256" key="2">
    <source>
        <dbReference type="ARBA" id="ARBA00006739"/>
    </source>
</evidence>
<comment type="pathway">
    <text evidence="1">Cell wall biogenesis; cell wall polysaccharide biosynthesis.</text>
</comment>
<evidence type="ECO:0000256" key="5">
    <source>
        <dbReference type="SAM" id="MobiDB-lite"/>
    </source>
</evidence>
<evidence type="ECO:0000256" key="4">
    <source>
        <dbReference type="ARBA" id="ARBA00022679"/>
    </source>
</evidence>
<sequence length="512" mass="55563">MSLLGTHRSSTAAHAPGSGSKGPPPLPAPPGERQPPTGFEVVLSRHTRVLDNGRTLVGGSAGRVMHLRSGLRLAAEQRLRSRPGVEARLVRLLLDGGFADPQIGQVPGETGDITVVIPIKDRPEQLARLLPALAGVEVVVVDDGSADPEPIAVLCHRHGAQLVRHPVNRGPAAARNTGVRHCTTAFVALVDSDVVPQPGWLALLRAHLDDPGVGLVAPRVLGLPATDADRLLHAYERAASSLDLGPDPGPVGPGRLISYVPSAALLGRRELLVDGFDESMRCGEDVDLVWRVLSAGWQVRYEPRSRVHHGHRVRMAQWLTRKAFYGTSAAPLAQRHRQAVSPVQLPPWLLLVVIAAVAQRRWSPPVMALTLLITMARLSRRLDGYRHPQLLAADLVGRATVSSVRHLSSAVVRHYWPLSLLAALCSVRARRVLLIAALTDVVSAHRRQRPELDLLRFGILRRLDDLAYGAGLWLGVCRSRRLAALVPRVRFGSGSSTPKAGGRTRLRRYFSR</sequence>
<evidence type="ECO:0000259" key="6">
    <source>
        <dbReference type="Pfam" id="PF00535"/>
    </source>
</evidence>
<feature type="domain" description="Glycosyltransferase 2-like" evidence="6">
    <location>
        <begin position="114"/>
        <end position="220"/>
    </location>
</feature>
<dbReference type="Proteomes" id="UP000295371">
    <property type="component" value="Unassembled WGS sequence"/>
</dbReference>
<dbReference type="PANTHER" id="PTHR43179">
    <property type="entry name" value="RHAMNOSYLTRANSFERASE WBBL"/>
    <property type="match status" value="1"/>
</dbReference>
<protein>
    <submittedName>
        <fullName evidence="7">Mycofactocin system glycosyltransferase</fullName>
    </submittedName>
</protein>
<dbReference type="Gene3D" id="3.90.550.10">
    <property type="entry name" value="Spore Coat Polysaccharide Biosynthesis Protein SpsA, Chain A"/>
    <property type="match status" value="1"/>
</dbReference>
<keyword evidence="4 7" id="KW-0808">Transferase</keyword>
<proteinExistence type="inferred from homology"/>
<feature type="compositionally biased region" description="Pro residues" evidence="5">
    <location>
        <begin position="22"/>
        <end position="33"/>
    </location>
</feature>
<gene>
    <name evidence="7" type="ORF">CLV29_0950</name>
</gene>
<dbReference type="NCBIfam" id="TIGR03965">
    <property type="entry name" value="mycofact_glyco"/>
    <property type="match status" value="1"/>
</dbReference>
<dbReference type="GO" id="GO:0016757">
    <property type="term" value="F:glycosyltransferase activity"/>
    <property type="evidence" value="ECO:0007669"/>
    <property type="project" value="UniProtKB-KW"/>
</dbReference>
<evidence type="ECO:0000256" key="3">
    <source>
        <dbReference type="ARBA" id="ARBA00022676"/>
    </source>
</evidence>
<dbReference type="PANTHER" id="PTHR43179:SF12">
    <property type="entry name" value="GALACTOFURANOSYLTRANSFERASE GLFT2"/>
    <property type="match status" value="1"/>
</dbReference>
<dbReference type="InterPro" id="IPR029044">
    <property type="entry name" value="Nucleotide-diphossugar_trans"/>
</dbReference>
<accession>A0A4R7JAC4</accession>